<evidence type="ECO:0000313" key="1">
    <source>
        <dbReference type="EMBL" id="SFL22409.1"/>
    </source>
</evidence>
<name>A0A1I4FY50_9HYPH</name>
<keyword evidence="2" id="KW-1185">Reference proteome</keyword>
<dbReference type="EMBL" id="FOSL01000065">
    <property type="protein sequence ID" value="SFL22409.1"/>
    <property type="molecule type" value="Genomic_DNA"/>
</dbReference>
<accession>A0A1I4FY50</accession>
<dbReference type="Proteomes" id="UP000323300">
    <property type="component" value="Unassembled WGS sequence"/>
</dbReference>
<gene>
    <name evidence="1" type="ORF">SAMN04488498_1652</name>
</gene>
<reference evidence="1 2" key="1">
    <citation type="submission" date="2016-10" db="EMBL/GenBank/DDBJ databases">
        <authorList>
            <person name="Varghese N."/>
            <person name="Submissions S."/>
        </authorList>
    </citation>
    <scope>NUCLEOTIDE SEQUENCE [LARGE SCALE GENOMIC DNA]</scope>
    <source>
        <strain evidence="1 2">DSM 21822</strain>
    </source>
</reference>
<evidence type="ECO:0000313" key="2">
    <source>
        <dbReference type="Proteomes" id="UP000323300"/>
    </source>
</evidence>
<sequence>MKRVILALLMPVLASGCQSTMSPELAAQADDAACVSYGYVRGDRYYATCRMHAANSREQRVVAQNQAVAAAVLGAVVVGAAAVAASQGPYYHRPYYCGRYRCYW</sequence>
<proteinExistence type="predicted"/>
<protein>
    <submittedName>
        <fullName evidence="1">Hox protein A13 N terminal</fullName>
    </submittedName>
</protein>
<organism evidence="1 2">
    <name type="scientific">Neomesorhizobium albiziae</name>
    <dbReference type="NCBI Taxonomy" id="335020"/>
    <lineage>
        <taxon>Bacteria</taxon>
        <taxon>Pseudomonadati</taxon>
        <taxon>Pseudomonadota</taxon>
        <taxon>Alphaproteobacteria</taxon>
        <taxon>Hyphomicrobiales</taxon>
        <taxon>Phyllobacteriaceae</taxon>
        <taxon>Neomesorhizobium</taxon>
    </lineage>
</organism>
<dbReference type="PROSITE" id="PS51257">
    <property type="entry name" value="PROKAR_LIPOPROTEIN"/>
    <property type="match status" value="1"/>
</dbReference>
<dbReference type="AlphaFoldDB" id="A0A1I4FY50"/>